<evidence type="ECO:0000256" key="3">
    <source>
        <dbReference type="SAM" id="MobiDB-lite"/>
    </source>
</evidence>
<dbReference type="InterPro" id="IPR002716">
    <property type="entry name" value="PIN_dom"/>
</dbReference>
<dbReference type="AlphaFoldDB" id="A0AA35P668"/>
<dbReference type="PANTHER" id="PTHR16161">
    <property type="entry name" value="TRANSCRIPTIONAL PROTEIN SWT1"/>
    <property type="match status" value="1"/>
</dbReference>
<gene>
    <name evidence="5" type="ORF">PODLI_1B010420</name>
</gene>
<dbReference type="SUPFAM" id="SSF88723">
    <property type="entry name" value="PIN domain-like"/>
    <property type="match status" value="1"/>
</dbReference>
<keyword evidence="6" id="KW-1185">Reference proteome</keyword>
<dbReference type="Gene3D" id="3.40.50.1010">
    <property type="entry name" value="5'-nuclease"/>
    <property type="match status" value="1"/>
</dbReference>
<feature type="compositionally biased region" description="Low complexity" evidence="3">
    <location>
        <begin position="291"/>
        <end position="306"/>
    </location>
</feature>
<evidence type="ECO:0000313" key="5">
    <source>
        <dbReference type="EMBL" id="CAI5776499.1"/>
    </source>
</evidence>
<feature type="region of interest" description="Disordered" evidence="3">
    <location>
        <begin position="1"/>
        <end position="87"/>
    </location>
</feature>
<dbReference type="CDD" id="cd18727">
    <property type="entry name" value="PIN_Swt1-like"/>
    <property type="match status" value="1"/>
</dbReference>
<evidence type="ECO:0000256" key="2">
    <source>
        <dbReference type="ARBA" id="ARBA00074620"/>
    </source>
</evidence>
<dbReference type="GO" id="GO:0005634">
    <property type="term" value="C:nucleus"/>
    <property type="evidence" value="ECO:0007669"/>
    <property type="project" value="TreeGrafter"/>
</dbReference>
<accession>A0AA35P668</accession>
<organism evidence="5 6">
    <name type="scientific">Podarcis lilfordi</name>
    <name type="common">Lilford's wall lizard</name>
    <dbReference type="NCBI Taxonomy" id="74358"/>
    <lineage>
        <taxon>Eukaryota</taxon>
        <taxon>Metazoa</taxon>
        <taxon>Chordata</taxon>
        <taxon>Craniata</taxon>
        <taxon>Vertebrata</taxon>
        <taxon>Euteleostomi</taxon>
        <taxon>Lepidosauria</taxon>
        <taxon>Squamata</taxon>
        <taxon>Bifurcata</taxon>
        <taxon>Unidentata</taxon>
        <taxon>Episquamata</taxon>
        <taxon>Laterata</taxon>
        <taxon>Lacertibaenia</taxon>
        <taxon>Lacertidae</taxon>
        <taxon>Podarcis</taxon>
    </lineage>
</organism>
<feature type="region of interest" description="Disordered" evidence="3">
    <location>
        <begin position="115"/>
        <end position="153"/>
    </location>
</feature>
<feature type="compositionally biased region" description="Basic and acidic residues" evidence="3">
    <location>
        <begin position="77"/>
        <end position="87"/>
    </location>
</feature>
<dbReference type="InterPro" id="IPR029060">
    <property type="entry name" value="PIN-like_dom_sf"/>
</dbReference>
<feature type="region of interest" description="Disordered" evidence="3">
    <location>
        <begin position="289"/>
        <end position="312"/>
    </location>
</feature>
<protein>
    <recommendedName>
        <fullName evidence="2">Transcriptional protein SWT1</fullName>
    </recommendedName>
</protein>
<dbReference type="PANTHER" id="PTHR16161:SF0">
    <property type="entry name" value="TRANSCRIPTIONAL PROTEIN SWT1"/>
    <property type="match status" value="1"/>
</dbReference>
<feature type="domain" description="PIN" evidence="4">
    <location>
        <begin position="365"/>
        <end position="492"/>
    </location>
</feature>
<sequence>MYEKRKKKSSKKEDISDTKHSYSKTSSEKRSHQSSSSSSHRSEKSHEKAEIRSHHAKEQPTSKGSDDSAGYTKRKKSLDLKDTTKVIQKEASKDIHLVCGTIRPIEEREKVTMHFKNKAERGGKTSSLDSAAAFPRKEGSNKEMCSDPDAKRGKRELQDLRILNSRKKKKKVEAECAKLKETVKRVLEFKETSQNTSKKSHPTFSSFSLSGTKLPSWQSSVHTPEGAKHASLELPRKTDKGMKRVPLHHLRELYHQREYKQKEQFHHESHKNVGNARTQGDRFEPAAFQMSQSSEASCHSSSCEATESTDTDQEMQIVEELHAARIDKTMALPVVQTCGELTNMEIDLPDDESNMSARTLSGLNSLIVIDTNIMISHLEFIKSLKNTDIPGVGRFVLVIPWVVLQELDNLKRGKILAKVGQKAIPAVHFIYTCLKNQDPRLWGQSMQLASQQTRGSCVENNDDRVLQCCLQYQNLFPQAEIVLMTDDKNLCSKALVSEVKALSKADFVTALQKLTRDTIMLTQDASSGQSQSERDMITQKAGDKFADPVPTIVDDIKESLQEVLSCILETEMKIAFGDLWEEVVYHHPPWTLAKVLECYKKHFVAVFGMVISRNFLSTIEYLYEHLCKASVVKPSTVNEVLQESKMLLEEFSSRSEYDGILPKALAQVNKLLKMLDKPGSGPNTPDTLKSTSGTTACEQMEDGALTQHTQDVDASLSPKPLAQGNRHVEIWSVLESVWNTINLFSLELFQKLDLNTATTTQNMDSFKDAFVGLQKLMAAVNEILAGIRQVLVPNSSFQDVWALYSFLTNNKMHNNTKFTAEELYDCISQEVYRDRLSVGCCQLAQLDNNIKQCYESVCLEIKNRGWL</sequence>
<name>A0AA35P668_9SAUR</name>
<evidence type="ECO:0000259" key="4">
    <source>
        <dbReference type="SMART" id="SM00670"/>
    </source>
</evidence>
<proteinExistence type="inferred from homology"/>
<dbReference type="SMART" id="SM00670">
    <property type="entry name" value="PINc"/>
    <property type="match status" value="1"/>
</dbReference>
<dbReference type="EMBL" id="OX395131">
    <property type="protein sequence ID" value="CAI5776499.1"/>
    <property type="molecule type" value="Genomic_DNA"/>
</dbReference>
<dbReference type="InterPro" id="IPR052626">
    <property type="entry name" value="SWT1_Regulator"/>
</dbReference>
<comment type="similarity">
    <text evidence="1">Belongs to the SWT1 family.</text>
</comment>
<feature type="compositionally biased region" description="Basic and acidic residues" evidence="3">
    <location>
        <begin position="40"/>
        <end position="66"/>
    </location>
</feature>
<dbReference type="Proteomes" id="UP001178461">
    <property type="component" value="Chromosome 6"/>
</dbReference>
<feature type="compositionally biased region" description="Basic residues" evidence="3">
    <location>
        <begin position="1"/>
        <end position="10"/>
    </location>
</feature>
<evidence type="ECO:0000256" key="1">
    <source>
        <dbReference type="ARBA" id="ARBA00060839"/>
    </source>
</evidence>
<reference evidence="5" key="1">
    <citation type="submission" date="2022-12" db="EMBL/GenBank/DDBJ databases">
        <authorList>
            <person name="Alioto T."/>
            <person name="Alioto T."/>
            <person name="Gomez Garrido J."/>
        </authorList>
    </citation>
    <scope>NUCLEOTIDE SEQUENCE</scope>
</reference>
<dbReference type="Pfam" id="PF13638">
    <property type="entry name" value="PIN_4"/>
    <property type="match status" value="1"/>
</dbReference>
<evidence type="ECO:0000313" key="6">
    <source>
        <dbReference type="Proteomes" id="UP001178461"/>
    </source>
</evidence>
<dbReference type="FunFam" id="3.40.50.1010:FF:000012">
    <property type="entry name" value="SWT1, RNA endoribonuclease homolog"/>
    <property type="match status" value="1"/>
</dbReference>
<feature type="compositionally biased region" description="Basic and acidic residues" evidence="3">
    <location>
        <begin position="11"/>
        <end position="31"/>
    </location>
</feature>
<feature type="compositionally biased region" description="Basic and acidic residues" evidence="3">
    <location>
        <begin position="135"/>
        <end position="153"/>
    </location>
</feature>